<name>A0A8T1X2F1_9STRA</name>
<evidence type="ECO:0000313" key="4">
    <source>
        <dbReference type="Proteomes" id="UP000693981"/>
    </source>
</evidence>
<dbReference type="EMBL" id="JAGDFL010000054">
    <property type="protein sequence ID" value="KAG7399424.1"/>
    <property type="molecule type" value="Genomic_DNA"/>
</dbReference>
<dbReference type="PROSITE" id="PS50011">
    <property type="entry name" value="PROTEIN_KINASE_DOM"/>
    <property type="match status" value="1"/>
</dbReference>
<accession>A0A8T1X2F1</accession>
<feature type="compositionally biased region" description="Polar residues" evidence="1">
    <location>
        <begin position="478"/>
        <end position="499"/>
    </location>
</feature>
<proteinExistence type="predicted"/>
<feature type="region of interest" description="Disordered" evidence="1">
    <location>
        <begin position="473"/>
        <end position="499"/>
    </location>
</feature>
<dbReference type="AlphaFoldDB" id="A0A8T1X2F1"/>
<dbReference type="GO" id="GO:0004674">
    <property type="term" value="F:protein serine/threonine kinase activity"/>
    <property type="evidence" value="ECO:0007669"/>
    <property type="project" value="TreeGrafter"/>
</dbReference>
<dbReference type="InterPro" id="IPR001245">
    <property type="entry name" value="Ser-Thr/Tyr_kinase_cat_dom"/>
</dbReference>
<feature type="domain" description="Protein kinase" evidence="2">
    <location>
        <begin position="212"/>
        <end position="477"/>
    </location>
</feature>
<dbReference type="PANTHER" id="PTHR44329:SF214">
    <property type="entry name" value="PROTEIN KINASE DOMAIN-CONTAINING PROTEIN"/>
    <property type="match status" value="1"/>
</dbReference>
<gene>
    <name evidence="3" type="ORF">PHYBOEH_008938</name>
</gene>
<keyword evidence="4" id="KW-1185">Reference proteome</keyword>
<dbReference type="InterPro" id="IPR000719">
    <property type="entry name" value="Prot_kinase_dom"/>
</dbReference>
<dbReference type="InterPro" id="IPR051681">
    <property type="entry name" value="Ser/Thr_Kinases-Pseudokinases"/>
</dbReference>
<dbReference type="OrthoDB" id="119646at2759"/>
<evidence type="ECO:0000313" key="3">
    <source>
        <dbReference type="EMBL" id="KAG7399424.1"/>
    </source>
</evidence>
<dbReference type="Proteomes" id="UP000693981">
    <property type="component" value="Unassembled WGS sequence"/>
</dbReference>
<organism evidence="3 4">
    <name type="scientific">Phytophthora boehmeriae</name>
    <dbReference type="NCBI Taxonomy" id="109152"/>
    <lineage>
        <taxon>Eukaryota</taxon>
        <taxon>Sar</taxon>
        <taxon>Stramenopiles</taxon>
        <taxon>Oomycota</taxon>
        <taxon>Peronosporomycetes</taxon>
        <taxon>Peronosporales</taxon>
        <taxon>Peronosporaceae</taxon>
        <taxon>Phytophthora</taxon>
    </lineage>
</organism>
<evidence type="ECO:0000259" key="2">
    <source>
        <dbReference type="PROSITE" id="PS50011"/>
    </source>
</evidence>
<evidence type="ECO:0000256" key="1">
    <source>
        <dbReference type="SAM" id="MobiDB-lite"/>
    </source>
</evidence>
<dbReference type="PANTHER" id="PTHR44329">
    <property type="entry name" value="SERINE/THREONINE-PROTEIN KINASE TNNI3K-RELATED"/>
    <property type="match status" value="1"/>
</dbReference>
<protein>
    <recommendedName>
        <fullName evidence="2">Protein kinase domain-containing protein</fullName>
    </recommendedName>
</protein>
<reference evidence="3" key="1">
    <citation type="submission" date="2021-02" db="EMBL/GenBank/DDBJ databases">
        <authorList>
            <person name="Palmer J.M."/>
        </authorList>
    </citation>
    <scope>NUCLEOTIDE SEQUENCE</scope>
    <source>
        <strain evidence="3">SCRP23</strain>
    </source>
</reference>
<dbReference type="GO" id="GO:0005524">
    <property type="term" value="F:ATP binding"/>
    <property type="evidence" value="ECO:0007669"/>
    <property type="project" value="InterPro"/>
</dbReference>
<dbReference type="Pfam" id="PF07714">
    <property type="entry name" value="PK_Tyr_Ser-Thr"/>
    <property type="match status" value="1"/>
</dbReference>
<comment type="caution">
    <text evidence="3">The sequence shown here is derived from an EMBL/GenBank/DDBJ whole genome shotgun (WGS) entry which is preliminary data.</text>
</comment>
<sequence length="499" mass="56354">MTPPADSFPIEGLRGSPLARAVLDGLRTRCTRMPENEKLCRRLLERLEFLHAHVLPLAIMDPLKRKYSDVVVRFVKMMRQTPLLLRLANSETHVLTVEGFQSKVDDIMAGGGLGASSMMTEWREQWDNDRAQQYPILNERVSKASERMLVNEVRGDRKLQEALLTLQRGMNRNILSPEMLQLKTQTYERVSVYANQTGLEMFEWFIPIDNVEYEEVIGSTGTFGAVSRGTWKHDGIRTPVVVKHLFSELSNSSDQGFLRQLQLWNSIPDDKHILKLYGGSHVSSPQFYVCEDAHNGNLSDFLKTNSEFFWRMFYQVAEGIQVLHDRHIVHGGLKCNNILVGDDFTAKLTDFSFSTVRSLSAALSTDAAQAISDGIRWKPKEVLEESGAEEPQFASDIYSMGMCMIEVLTHEIPFGVDDDQTVMEKVMNGMLPNRPEDVSDDVWTVISHLCNPIPTARPSLEQVLKEFGGRAEEERKMNPSQQSGLFGSNVAQIRPTATA</sequence>